<reference evidence="5" key="1">
    <citation type="submission" date="2020-05" db="EMBL/GenBank/DDBJ databases">
        <title>Phylogenomic resolution of chytrid fungi.</title>
        <authorList>
            <person name="Stajich J.E."/>
            <person name="Amses K."/>
            <person name="Simmons R."/>
            <person name="Seto K."/>
            <person name="Myers J."/>
            <person name="Bonds A."/>
            <person name="Quandt C.A."/>
            <person name="Barry K."/>
            <person name="Liu P."/>
            <person name="Grigoriev I."/>
            <person name="Longcore J.E."/>
            <person name="James T.Y."/>
        </authorList>
    </citation>
    <scope>NUCLEOTIDE SEQUENCE</scope>
    <source>
        <strain evidence="5">JEL0379</strain>
    </source>
</reference>
<evidence type="ECO:0000256" key="3">
    <source>
        <dbReference type="SAM" id="Phobius"/>
    </source>
</evidence>
<dbReference type="SMART" id="SM00271">
    <property type="entry name" value="DnaJ"/>
    <property type="match status" value="1"/>
</dbReference>
<feature type="region of interest" description="Disordered" evidence="2">
    <location>
        <begin position="287"/>
        <end position="318"/>
    </location>
</feature>
<dbReference type="SUPFAM" id="SSF46565">
    <property type="entry name" value="Chaperone J-domain"/>
    <property type="match status" value="1"/>
</dbReference>
<sequence length="318" mass="35841">MPAFPIPRLKTPLPPCQSRRSDRTHFCNAWLLSSFRLPGPRHARAFASSPPLFSRQNRNHYKTLDVSANADKKELKKQFYRLSKRYHPDKNPGDADAHSKFVEINESYTILSDAAQRRAHDNELRAQASSSSSLSSPFASNSRGGFRRGGTAATRNTTRDPLRPDDWILYRRQASAKNNNTGSQTNPGYDYAKHQEEHYGAAAAEKRERNRQSRLFKTLYYQKLQEAQRFEGEMMAWVSVIGLGLFFVFHSGLIQMIWLDDEEVKDGGALWIPGELPAATTRNAAVDGKDAAGWRPLEEPPLVGHEGRASSSCIDRPP</sequence>
<comment type="caution">
    <text evidence="5">The sequence shown here is derived from an EMBL/GenBank/DDBJ whole genome shotgun (WGS) entry which is preliminary data.</text>
</comment>
<name>A0AAD5TKA5_9FUNG</name>
<dbReference type="CDD" id="cd06257">
    <property type="entry name" value="DnaJ"/>
    <property type="match status" value="1"/>
</dbReference>
<keyword evidence="3" id="KW-0472">Membrane</keyword>
<keyword evidence="6" id="KW-1185">Reference proteome</keyword>
<dbReference type="Gene3D" id="1.10.287.110">
    <property type="entry name" value="DnaJ domain"/>
    <property type="match status" value="1"/>
</dbReference>
<dbReference type="PANTHER" id="PTHR44145">
    <property type="entry name" value="DNAJ HOMOLOG SUBFAMILY A MEMBER 3, MITOCHONDRIAL"/>
    <property type="match status" value="1"/>
</dbReference>
<accession>A0AAD5TKA5</accession>
<evidence type="ECO:0000313" key="6">
    <source>
        <dbReference type="Proteomes" id="UP001212152"/>
    </source>
</evidence>
<dbReference type="EMBL" id="JADGJQ010000022">
    <property type="protein sequence ID" value="KAJ3179105.1"/>
    <property type="molecule type" value="Genomic_DNA"/>
</dbReference>
<feature type="compositionally biased region" description="Polar residues" evidence="2">
    <location>
        <begin position="309"/>
        <end position="318"/>
    </location>
</feature>
<feature type="compositionally biased region" description="Low complexity" evidence="2">
    <location>
        <begin position="129"/>
        <end position="156"/>
    </location>
</feature>
<evidence type="ECO:0000256" key="2">
    <source>
        <dbReference type="SAM" id="MobiDB-lite"/>
    </source>
</evidence>
<feature type="region of interest" description="Disordered" evidence="2">
    <location>
        <begin position="119"/>
        <end position="164"/>
    </location>
</feature>
<dbReference type="AlphaFoldDB" id="A0AAD5TKA5"/>
<gene>
    <name evidence="5" type="ORF">HDU87_003061</name>
</gene>
<dbReference type="Pfam" id="PF00226">
    <property type="entry name" value="DnaJ"/>
    <property type="match status" value="1"/>
</dbReference>
<dbReference type="Proteomes" id="UP001212152">
    <property type="component" value="Unassembled WGS sequence"/>
</dbReference>
<protein>
    <recommendedName>
        <fullName evidence="4">J domain-containing protein</fullName>
    </recommendedName>
</protein>
<dbReference type="PROSITE" id="PS50076">
    <property type="entry name" value="DNAJ_2"/>
    <property type="match status" value="1"/>
</dbReference>
<evidence type="ECO:0000313" key="5">
    <source>
        <dbReference type="EMBL" id="KAJ3179105.1"/>
    </source>
</evidence>
<dbReference type="InterPro" id="IPR036869">
    <property type="entry name" value="J_dom_sf"/>
</dbReference>
<dbReference type="InterPro" id="IPR051938">
    <property type="entry name" value="Apopto_cytoskel_mod"/>
</dbReference>
<feature type="transmembrane region" description="Helical" evidence="3">
    <location>
        <begin position="234"/>
        <end position="258"/>
    </location>
</feature>
<dbReference type="PRINTS" id="PR00625">
    <property type="entry name" value="JDOMAIN"/>
</dbReference>
<feature type="compositionally biased region" description="Basic and acidic residues" evidence="2">
    <location>
        <begin position="287"/>
        <end position="298"/>
    </location>
</feature>
<dbReference type="InterPro" id="IPR001623">
    <property type="entry name" value="DnaJ_domain"/>
</dbReference>
<dbReference type="PANTHER" id="PTHR44145:SF3">
    <property type="entry name" value="DNAJ HOMOLOG SUBFAMILY A MEMBER 3, MITOCHONDRIAL"/>
    <property type="match status" value="1"/>
</dbReference>
<keyword evidence="3" id="KW-0812">Transmembrane</keyword>
<feature type="domain" description="J" evidence="4">
    <location>
        <begin position="59"/>
        <end position="124"/>
    </location>
</feature>
<keyword evidence="1" id="KW-0143">Chaperone</keyword>
<evidence type="ECO:0000259" key="4">
    <source>
        <dbReference type="PROSITE" id="PS50076"/>
    </source>
</evidence>
<organism evidence="5 6">
    <name type="scientific">Geranomyces variabilis</name>
    <dbReference type="NCBI Taxonomy" id="109894"/>
    <lineage>
        <taxon>Eukaryota</taxon>
        <taxon>Fungi</taxon>
        <taxon>Fungi incertae sedis</taxon>
        <taxon>Chytridiomycota</taxon>
        <taxon>Chytridiomycota incertae sedis</taxon>
        <taxon>Chytridiomycetes</taxon>
        <taxon>Spizellomycetales</taxon>
        <taxon>Powellomycetaceae</taxon>
        <taxon>Geranomyces</taxon>
    </lineage>
</organism>
<proteinExistence type="predicted"/>
<evidence type="ECO:0000256" key="1">
    <source>
        <dbReference type="ARBA" id="ARBA00023186"/>
    </source>
</evidence>
<keyword evidence="3" id="KW-1133">Transmembrane helix</keyword>